<dbReference type="GO" id="GO:0000160">
    <property type="term" value="P:phosphorelay signal transduction system"/>
    <property type="evidence" value="ECO:0007669"/>
    <property type="project" value="InterPro"/>
</dbReference>
<reference evidence="3 4" key="1">
    <citation type="journal article" date="2016" name="Proc. Natl. Acad. Sci. U.S.A.">
        <title>Comparative genomics of biotechnologically important yeasts.</title>
        <authorList>
            <person name="Riley R."/>
            <person name="Haridas S."/>
            <person name="Wolfe K.H."/>
            <person name="Lopes M.R."/>
            <person name="Hittinger C.T."/>
            <person name="Goeker M."/>
            <person name="Salamov A.A."/>
            <person name="Wisecaver J.H."/>
            <person name="Long T.M."/>
            <person name="Calvey C.H."/>
            <person name="Aerts A.L."/>
            <person name="Barry K.W."/>
            <person name="Choi C."/>
            <person name="Clum A."/>
            <person name="Coughlan A.Y."/>
            <person name="Deshpande S."/>
            <person name="Douglass A.P."/>
            <person name="Hanson S.J."/>
            <person name="Klenk H.-P."/>
            <person name="LaButti K.M."/>
            <person name="Lapidus A."/>
            <person name="Lindquist E.A."/>
            <person name="Lipzen A.M."/>
            <person name="Meier-Kolthoff J.P."/>
            <person name="Ohm R.A."/>
            <person name="Otillar R.P."/>
            <person name="Pangilinan J.L."/>
            <person name="Peng Y."/>
            <person name="Rokas A."/>
            <person name="Rosa C.A."/>
            <person name="Scheuner C."/>
            <person name="Sibirny A.A."/>
            <person name="Slot J.C."/>
            <person name="Stielow J.B."/>
            <person name="Sun H."/>
            <person name="Kurtzman C.P."/>
            <person name="Blackwell M."/>
            <person name="Grigoriev I.V."/>
            <person name="Jeffries T.W."/>
        </authorList>
    </citation>
    <scope>NUCLEOTIDE SEQUENCE [LARGE SCALE GENOMIC DNA]</scope>
    <source>
        <strain evidence="3 4">DSM 6958</strain>
    </source>
</reference>
<dbReference type="OrthoDB" id="1673781at2759"/>
<evidence type="ECO:0000313" key="4">
    <source>
        <dbReference type="Proteomes" id="UP000095009"/>
    </source>
</evidence>
<feature type="modified residue" description="Phosphohistidine" evidence="1">
    <location>
        <position position="69"/>
    </location>
</feature>
<accession>A0A1E3PST0</accession>
<organism evidence="3 4">
    <name type="scientific">Nadsonia fulvescens var. elongata DSM 6958</name>
    <dbReference type="NCBI Taxonomy" id="857566"/>
    <lineage>
        <taxon>Eukaryota</taxon>
        <taxon>Fungi</taxon>
        <taxon>Dikarya</taxon>
        <taxon>Ascomycota</taxon>
        <taxon>Saccharomycotina</taxon>
        <taxon>Dipodascomycetes</taxon>
        <taxon>Dipodascales</taxon>
        <taxon>Dipodascales incertae sedis</taxon>
        <taxon>Nadsonia</taxon>
    </lineage>
</organism>
<dbReference type="PROSITE" id="PS50894">
    <property type="entry name" value="HPT"/>
    <property type="match status" value="1"/>
</dbReference>
<dbReference type="GO" id="GO:0005737">
    <property type="term" value="C:cytoplasm"/>
    <property type="evidence" value="ECO:0007669"/>
    <property type="project" value="TreeGrafter"/>
</dbReference>
<dbReference type="GO" id="GO:0043424">
    <property type="term" value="F:protein histidine kinase binding"/>
    <property type="evidence" value="ECO:0007669"/>
    <property type="project" value="InterPro"/>
</dbReference>
<keyword evidence="1" id="KW-0597">Phosphoprotein</keyword>
<dbReference type="STRING" id="857566.A0A1E3PST0"/>
<dbReference type="InterPro" id="IPR008207">
    <property type="entry name" value="Sig_transdc_His_kin_Hpt_dom"/>
</dbReference>
<dbReference type="Gene3D" id="1.20.120.160">
    <property type="entry name" value="HPT domain"/>
    <property type="match status" value="1"/>
</dbReference>
<protein>
    <submittedName>
        <fullName evidence="3">Histidine-phosphotransfer domain, HPT domain-containing protein</fullName>
    </submittedName>
</protein>
<keyword evidence="4" id="KW-1185">Reference proteome</keyword>
<dbReference type="PANTHER" id="PTHR28242:SF52">
    <property type="entry name" value="PHOSPHORELAY INTERMEDIATE PROTEIN YPD1"/>
    <property type="match status" value="1"/>
</dbReference>
<proteinExistence type="predicted"/>
<dbReference type="EMBL" id="KV454406">
    <property type="protein sequence ID" value="ODQ68390.1"/>
    <property type="molecule type" value="Genomic_DNA"/>
</dbReference>
<dbReference type="Proteomes" id="UP000095009">
    <property type="component" value="Unassembled WGS sequence"/>
</dbReference>
<dbReference type="AlphaFoldDB" id="A0A1E3PST0"/>
<dbReference type="SMART" id="SM00073">
    <property type="entry name" value="HPT"/>
    <property type="match status" value="1"/>
</dbReference>
<feature type="domain" description="HPt" evidence="2">
    <location>
        <begin position="30"/>
        <end position="132"/>
    </location>
</feature>
<name>A0A1E3PST0_9ASCO</name>
<gene>
    <name evidence="3" type="ORF">NADFUDRAFT_20799</name>
</gene>
<dbReference type="CDD" id="cd00088">
    <property type="entry name" value="HPT"/>
    <property type="match status" value="1"/>
</dbReference>
<dbReference type="InterPro" id="IPR036641">
    <property type="entry name" value="HPT_dom_sf"/>
</dbReference>
<dbReference type="SUPFAM" id="SSF47226">
    <property type="entry name" value="Histidine-containing phosphotransfer domain, HPT domain"/>
    <property type="match status" value="1"/>
</dbReference>
<dbReference type="GO" id="GO:0009927">
    <property type="term" value="F:histidine phosphotransfer kinase activity"/>
    <property type="evidence" value="ECO:0007669"/>
    <property type="project" value="InterPro"/>
</dbReference>
<dbReference type="PANTHER" id="PTHR28242">
    <property type="entry name" value="PHOSPHORELAY INTERMEDIATE PROTEIN YPD1"/>
    <property type="match status" value="1"/>
</dbReference>
<dbReference type="Pfam" id="PF01627">
    <property type="entry name" value="Hpt"/>
    <property type="match status" value="1"/>
</dbReference>
<evidence type="ECO:0000259" key="2">
    <source>
        <dbReference type="PROSITE" id="PS50894"/>
    </source>
</evidence>
<dbReference type="GO" id="GO:0005634">
    <property type="term" value="C:nucleus"/>
    <property type="evidence" value="ECO:0007669"/>
    <property type="project" value="TreeGrafter"/>
</dbReference>
<evidence type="ECO:0000313" key="3">
    <source>
        <dbReference type="EMBL" id="ODQ68390.1"/>
    </source>
</evidence>
<sequence length="140" mass="16025">MDLASTISPEDFLDWTTFEQILEMDEDETEREFSKSIVENFYEQAESTFVEMETALENRDLNQLSSLGHFLKGSSAALGLTKVQNSCEKIQHLGANMDESGTMEMNNNELCLEKIQTTIEAVKEDYAISRSYLEHYFNSL</sequence>
<evidence type="ECO:0000256" key="1">
    <source>
        <dbReference type="PROSITE-ProRule" id="PRU00110"/>
    </source>
</evidence>
<dbReference type="InterPro" id="IPR045871">
    <property type="entry name" value="AHP1-5/YPD1"/>
</dbReference>